<organism evidence="1 2">
    <name type="scientific">Bacillus capparidis</name>
    <dbReference type="NCBI Taxonomy" id="1840411"/>
    <lineage>
        <taxon>Bacteria</taxon>
        <taxon>Bacillati</taxon>
        <taxon>Bacillota</taxon>
        <taxon>Bacilli</taxon>
        <taxon>Bacillales</taxon>
        <taxon>Bacillaceae</taxon>
        <taxon>Bacillus</taxon>
    </lineage>
</organism>
<reference evidence="1 2" key="1">
    <citation type="submission" date="2021-01" db="EMBL/GenBank/DDBJ databases">
        <title>Genomic Encyclopedia of Type Strains, Phase IV (KMG-IV): sequencing the most valuable type-strain genomes for metagenomic binning, comparative biology and taxonomic classification.</title>
        <authorList>
            <person name="Goeker M."/>
        </authorList>
    </citation>
    <scope>NUCLEOTIDE SEQUENCE [LARGE SCALE GENOMIC DNA]</scope>
    <source>
        <strain evidence="1 2">DSM 103394</strain>
    </source>
</reference>
<name>A0ABS4CY79_9BACI</name>
<keyword evidence="2" id="KW-1185">Reference proteome</keyword>
<protein>
    <submittedName>
        <fullName evidence="1">Uncharacterized protein</fullName>
    </submittedName>
</protein>
<proteinExistence type="predicted"/>
<dbReference type="Proteomes" id="UP000674416">
    <property type="component" value="Unassembled WGS sequence"/>
</dbReference>
<accession>A0ABS4CY79</accession>
<gene>
    <name evidence="1" type="ORF">JOC74_002834</name>
</gene>
<sequence>MPESFSLNQKQVIKVNLTQGGEKVDAADIQFEIWKKDSKDNPDVINARNDEEGRLQK</sequence>
<dbReference type="EMBL" id="JAFDST010000003">
    <property type="protein sequence ID" value="MBP1082331.1"/>
    <property type="molecule type" value="Genomic_DNA"/>
</dbReference>
<evidence type="ECO:0000313" key="2">
    <source>
        <dbReference type="Proteomes" id="UP000674416"/>
    </source>
</evidence>
<comment type="caution">
    <text evidence="1">The sequence shown here is derived from an EMBL/GenBank/DDBJ whole genome shotgun (WGS) entry which is preliminary data.</text>
</comment>
<evidence type="ECO:0000313" key="1">
    <source>
        <dbReference type="EMBL" id="MBP1082331.1"/>
    </source>
</evidence>